<dbReference type="GO" id="GO:0016747">
    <property type="term" value="F:acyltransferase activity, transferring groups other than amino-acyl groups"/>
    <property type="evidence" value="ECO:0007669"/>
    <property type="project" value="InterPro"/>
</dbReference>
<name>A0A841Q2F0_9BACI</name>
<dbReference type="Gene3D" id="3.40.630.30">
    <property type="match status" value="1"/>
</dbReference>
<dbReference type="InterPro" id="IPR016181">
    <property type="entry name" value="Acyl_CoA_acyltransferase"/>
</dbReference>
<organism evidence="2 3">
    <name type="scientific">Salirhabdus euzebyi</name>
    <dbReference type="NCBI Taxonomy" id="394506"/>
    <lineage>
        <taxon>Bacteria</taxon>
        <taxon>Bacillati</taxon>
        <taxon>Bacillota</taxon>
        <taxon>Bacilli</taxon>
        <taxon>Bacillales</taxon>
        <taxon>Bacillaceae</taxon>
        <taxon>Salirhabdus</taxon>
    </lineage>
</organism>
<keyword evidence="3" id="KW-1185">Reference proteome</keyword>
<dbReference type="Proteomes" id="UP000581688">
    <property type="component" value="Unassembled WGS sequence"/>
</dbReference>
<gene>
    <name evidence="2" type="ORF">HNQ94_001208</name>
</gene>
<dbReference type="InterPro" id="IPR000182">
    <property type="entry name" value="GNAT_dom"/>
</dbReference>
<dbReference type="SUPFAM" id="SSF55729">
    <property type="entry name" value="Acyl-CoA N-acyltransferases (Nat)"/>
    <property type="match status" value="1"/>
</dbReference>
<protein>
    <recommendedName>
        <fullName evidence="1">N-acetyltransferase domain-containing protein</fullName>
    </recommendedName>
</protein>
<proteinExistence type="predicted"/>
<comment type="caution">
    <text evidence="2">The sequence shown here is derived from an EMBL/GenBank/DDBJ whole genome shotgun (WGS) entry which is preliminary data.</text>
</comment>
<dbReference type="RefSeq" id="WP_174495316.1">
    <property type="nucleotide sequence ID" value="NZ_CADDWK010000003.1"/>
</dbReference>
<evidence type="ECO:0000259" key="1">
    <source>
        <dbReference type="PROSITE" id="PS51186"/>
    </source>
</evidence>
<evidence type="ECO:0000313" key="3">
    <source>
        <dbReference type="Proteomes" id="UP000581688"/>
    </source>
</evidence>
<sequence length="264" mass="30400">MMDILKVATKEELIKANQRSLIDFFQMSSENSSVIHYFKRRGIEGLFSKIPLRIVNRVIVTNSSSEYLEDEIKNIGNLYEEVGSPLYWEVWTNSPINLVKRLIEHDFQLAGDYAAMGIKLDEIQEEKYNDLEVKRVENKEQAVLLADLFKEIYQLSDTAREDYLKTVLTNGFDQDLINYIGYANGNPVCISSVFYHAGVAGIYNVGTQKAHCRKGYGRKITTKPLIDAKKKGYQYAILQSSDQGEKVYKRMGFEELCRVKSYKR</sequence>
<accession>A0A841Q2F0</accession>
<dbReference type="PROSITE" id="PS51186">
    <property type="entry name" value="GNAT"/>
    <property type="match status" value="1"/>
</dbReference>
<dbReference type="AlphaFoldDB" id="A0A841Q2F0"/>
<dbReference type="EMBL" id="JACHGH010000003">
    <property type="protein sequence ID" value="MBB6452762.1"/>
    <property type="molecule type" value="Genomic_DNA"/>
</dbReference>
<feature type="domain" description="N-acetyltransferase" evidence="1">
    <location>
        <begin position="131"/>
        <end position="264"/>
    </location>
</feature>
<reference evidence="2 3" key="1">
    <citation type="submission" date="2020-08" db="EMBL/GenBank/DDBJ databases">
        <title>Genomic Encyclopedia of Type Strains, Phase IV (KMG-IV): sequencing the most valuable type-strain genomes for metagenomic binning, comparative biology and taxonomic classification.</title>
        <authorList>
            <person name="Goeker M."/>
        </authorList>
    </citation>
    <scope>NUCLEOTIDE SEQUENCE [LARGE SCALE GENOMIC DNA]</scope>
    <source>
        <strain evidence="2 3">DSM 19612</strain>
    </source>
</reference>
<evidence type="ECO:0000313" key="2">
    <source>
        <dbReference type="EMBL" id="MBB6452762.1"/>
    </source>
</evidence>